<dbReference type="AlphaFoldDB" id="A0A0G1S236"/>
<protein>
    <submittedName>
        <fullName evidence="2">Uncharacterized protein</fullName>
    </submittedName>
</protein>
<accession>A0A0G1S236</accession>
<gene>
    <name evidence="2" type="ORF">UX87_C0025G0009</name>
</gene>
<evidence type="ECO:0000313" key="2">
    <source>
        <dbReference type="EMBL" id="KKU63392.1"/>
    </source>
</evidence>
<organism evidence="2 3">
    <name type="scientific">Candidatus Amesbacteria bacterium GW2011_GWA1_47_16</name>
    <dbReference type="NCBI Taxonomy" id="1618353"/>
    <lineage>
        <taxon>Bacteria</taxon>
        <taxon>Candidatus Amesiibacteriota</taxon>
    </lineage>
</organism>
<keyword evidence="1" id="KW-0812">Transmembrane</keyword>
<proteinExistence type="predicted"/>
<evidence type="ECO:0000313" key="3">
    <source>
        <dbReference type="Proteomes" id="UP000034364"/>
    </source>
</evidence>
<sequence>MDGFSIMLSMETEILLLRNLTAGAILNFSIERPDRKERILWTILYVLVSKDAFYSFIVGLATQDEKALLIGAGNLGLQAVGYLGIKGVSWAKDKVFENRREK</sequence>
<evidence type="ECO:0000256" key="1">
    <source>
        <dbReference type="SAM" id="Phobius"/>
    </source>
</evidence>
<dbReference type="Proteomes" id="UP000034364">
    <property type="component" value="Unassembled WGS sequence"/>
</dbReference>
<feature type="transmembrane region" description="Helical" evidence="1">
    <location>
        <begin position="67"/>
        <end position="85"/>
    </location>
</feature>
<keyword evidence="1" id="KW-1133">Transmembrane helix</keyword>
<reference evidence="2 3" key="1">
    <citation type="journal article" date="2015" name="Nature">
        <title>rRNA introns, odd ribosomes, and small enigmatic genomes across a large radiation of phyla.</title>
        <authorList>
            <person name="Brown C.T."/>
            <person name="Hug L.A."/>
            <person name="Thomas B.C."/>
            <person name="Sharon I."/>
            <person name="Castelle C.J."/>
            <person name="Singh A."/>
            <person name="Wilkins M.J."/>
            <person name="Williams K.H."/>
            <person name="Banfield J.F."/>
        </authorList>
    </citation>
    <scope>NUCLEOTIDE SEQUENCE [LARGE SCALE GENOMIC DNA]</scope>
</reference>
<feature type="transmembrane region" description="Helical" evidence="1">
    <location>
        <begin position="39"/>
        <end position="61"/>
    </location>
</feature>
<name>A0A0G1S236_9BACT</name>
<comment type="caution">
    <text evidence="2">The sequence shown here is derived from an EMBL/GenBank/DDBJ whole genome shotgun (WGS) entry which is preliminary data.</text>
</comment>
<dbReference type="EMBL" id="LCNV01000025">
    <property type="protein sequence ID" value="KKU63392.1"/>
    <property type="molecule type" value="Genomic_DNA"/>
</dbReference>
<keyword evidence="1" id="KW-0472">Membrane</keyword>